<dbReference type="Proteomes" id="UP001302020">
    <property type="component" value="Chromosome"/>
</dbReference>
<dbReference type="Gene3D" id="3.60.10.10">
    <property type="entry name" value="Endonuclease/exonuclease/phosphatase"/>
    <property type="match status" value="1"/>
</dbReference>
<keyword evidence="2" id="KW-0540">Nuclease</keyword>
<proteinExistence type="predicted"/>
<evidence type="ECO:0000313" key="3">
    <source>
        <dbReference type="Proteomes" id="UP001302020"/>
    </source>
</evidence>
<sequence length="306" mass="34029">MPPSRAPLLSRSAMSLSLSSARKLALPLLLVLGVCITPVQAREPASPAAPAPLKVMSFNVRVPVDTDGDKRWDVRRSAMAALIRAQHPDVFGTQELVKRQADYLAAQLPEYRWFGPSRDGKDDGERMGVFYDSQKLKLVESGHFWLSDTPEVMGSISWGHPLPRMVNWGLFERVGDGRRFYLFDTHLPYRDEDEAARAKGAALIVSRLKGLPADVPVVLTGDFNTVPDSPTYRTLTASLADARTQVAQPQGPEATFHDFTGHPDRRIDWILSRGLQATHYATLDARPQGHWPSDHFPVIATFAWPQ</sequence>
<dbReference type="SUPFAM" id="SSF56219">
    <property type="entry name" value="DNase I-like"/>
    <property type="match status" value="1"/>
</dbReference>
<dbReference type="GO" id="GO:0004519">
    <property type="term" value="F:endonuclease activity"/>
    <property type="evidence" value="ECO:0007669"/>
    <property type="project" value="UniProtKB-KW"/>
</dbReference>
<feature type="domain" description="Endonuclease/exonuclease/phosphatase" evidence="1">
    <location>
        <begin position="56"/>
        <end position="295"/>
    </location>
</feature>
<keyword evidence="2" id="KW-0255">Endonuclease</keyword>
<keyword evidence="3" id="KW-1185">Reference proteome</keyword>
<organism evidence="2 3">
    <name type="scientific">Xanthomonas rydalmerensis</name>
    <dbReference type="NCBI Taxonomy" id="3046274"/>
    <lineage>
        <taxon>Bacteria</taxon>
        <taxon>Pseudomonadati</taxon>
        <taxon>Pseudomonadota</taxon>
        <taxon>Gammaproteobacteria</taxon>
        <taxon>Lysobacterales</taxon>
        <taxon>Lysobacteraceae</taxon>
        <taxon>Xanthomonas</taxon>
    </lineage>
</organism>
<dbReference type="EMBL" id="CP126172">
    <property type="protein sequence ID" value="WOS42887.1"/>
    <property type="molecule type" value="Genomic_DNA"/>
</dbReference>
<gene>
    <name evidence="2" type="ORF">QN243_04040</name>
</gene>
<dbReference type="InterPro" id="IPR050410">
    <property type="entry name" value="CCR4/nocturin_mRNA_transcr"/>
</dbReference>
<dbReference type="Pfam" id="PF03372">
    <property type="entry name" value="Exo_endo_phos"/>
    <property type="match status" value="1"/>
</dbReference>
<evidence type="ECO:0000259" key="1">
    <source>
        <dbReference type="Pfam" id="PF03372"/>
    </source>
</evidence>
<reference evidence="2 3" key="1">
    <citation type="submission" date="2023-05" db="EMBL/GenBank/DDBJ databases">
        <title>Xanthomonas rydalmerenesis sp. nov., a novel Xanthomonas species isolated from Fragaria x ananassa.</title>
        <authorList>
            <person name="McKnight D.J.E."/>
            <person name="Wong-Bajracharya J."/>
            <person name="Okoh E.B."/>
            <person name="Snijders F."/>
            <person name="Lidbetter F."/>
            <person name="Webster J."/>
            <person name="Djordjevic S.P."/>
            <person name="Bogema D.R."/>
            <person name="Chapman T.A."/>
        </authorList>
    </citation>
    <scope>NUCLEOTIDE SEQUENCE [LARGE SCALE GENOMIC DNA]</scope>
    <source>
        <strain evidence="2 3">DAR34883</strain>
    </source>
</reference>
<dbReference type="InterPro" id="IPR036691">
    <property type="entry name" value="Endo/exonu/phosph_ase_sf"/>
</dbReference>
<accession>A0ABZ0JT43</accession>
<protein>
    <submittedName>
        <fullName evidence="2">Endonuclease/exonuclease/phosphatase family protein</fullName>
    </submittedName>
</protein>
<dbReference type="InterPro" id="IPR005135">
    <property type="entry name" value="Endo/exonuclease/phosphatase"/>
</dbReference>
<name>A0ABZ0JT43_9XANT</name>
<keyword evidence="2" id="KW-0378">Hydrolase</keyword>
<evidence type="ECO:0000313" key="2">
    <source>
        <dbReference type="EMBL" id="WOS42887.1"/>
    </source>
</evidence>
<dbReference type="PANTHER" id="PTHR12121">
    <property type="entry name" value="CARBON CATABOLITE REPRESSOR PROTEIN 4"/>
    <property type="match status" value="1"/>
</dbReference>
<dbReference type="CDD" id="cd09083">
    <property type="entry name" value="EEP-1"/>
    <property type="match status" value="1"/>
</dbReference>
<dbReference type="PANTHER" id="PTHR12121:SF36">
    <property type="entry name" value="ENDONUCLEASE_EXONUCLEASE_PHOSPHATASE DOMAIN-CONTAINING PROTEIN"/>
    <property type="match status" value="1"/>
</dbReference>